<organism evidence="5 6">
    <name type="scientific">Stieleria neptunia</name>
    <dbReference type="NCBI Taxonomy" id="2527979"/>
    <lineage>
        <taxon>Bacteria</taxon>
        <taxon>Pseudomonadati</taxon>
        <taxon>Planctomycetota</taxon>
        <taxon>Planctomycetia</taxon>
        <taxon>Pirellulales</taxon>
        <taxon>Pirellulaceae</taxon>
        <taxon>Stieleria</taxon>
    </lineage>
</organism>
<sequence>MVPTAVFRPSAYRVVLPRRPAPSCQSRRPGRHLTQVSSIQADQTDGGQPKRRCVIAPVWLRVATLAWLVLLLPCDPARAANYSEAEALFLSGKIDEAEAIAKAEVERGIWNRRWSELLIRCQLATGQYEPALETYDAAIGRYPTSLPLRVLGIDVAHFNDLPDRAAGEAAMIQRYLQTGQLKYATSDTLIAAGRFFAENGIDARIILKNFFDRVLETDPTNLEALIATAELAISKGDFAVAAETVAKAQQRELEDARLEYLRAVALQSSDSQQAQAALIQSLRLNPIYEPTLILKAEKEIDREDYAGAETTIERMLETNPKSPAAFALKAVLAHLAGDYDEEKALREKALQWWPTNPEVDHLIGRKLSDKYRFAEGAHYQRLALTFEPSHIPATFQLAQDLLRLGDDDVGWKLAEQVNTEDPYNVVAYNLMTLKDRIDGFETIRASDVGATPSDGDDPVAELGLEELREPGEILVRMDPRERKVYGNAVAELLSEAKQVLCEKYQLELTRPVIVEIFPKQSDFAIRTFGLPGGEGFLGVCFGRVITANSPASQGPRPTNWKSVLWHEFCHVITLTKTKNRMPRWLSEGISVYEELERDPRWGQSMTARYREMILGDDFTPVSQLSGAFLNPSSSTHLQFAYYESSLVVRYLVEEYGAEALNATLESLAEGIPINEALAKNIAPMERIEAGFAEYARTLATDFGNGLDFTRRQSPNQADEDDRDPAEILKWADQNPDNYWARMTLAQAALARMQYEAAAEHLEFLVEKNAATGETEGVLELLAVCYRELGKVEKEREVLKQLFSVSSDALPSLQRFIEMEKSQNDWSSVLESAVHALEIQPFALDVHQSLVTACRELDQSEKAIDSLRALQAMDPVDVAGLDFQMAQSLAAAGEIDAATEHLIDALLIAPRYRDAHHLLLALQEQPKATEQGQPVEEAAADEEPAEETSAEEKPADEKPQASGADVTAAPDRSEPGDAGPSEIPASESVVE</sequence>
<feature type="compositionally biased region" description="Polar residues" evidence="3">
    <location>
        <begin position="34"/>
        <end position="46"/>
    </location>
</feature>
<evidence type="ECO:0000313" key="6">
    <source>
        <dbReference type="Proteomes" id="UP000319004"/>
    </source>
</evidence>
<gene>
    <name evidence="5" type="ORF">Enr13x_45970</name>
</gene>
<dbReference type="Pfam" id="PF14559">
    <property type="entry name" value="TPR_19"/>
    <property type="match status" value="1"/>
</dbReference>
<keyword evidence="1" id="KW-0677">Repeat</keyword>
<proteinExistence type="predicted"/>
<dbReference type="Pfam" id="PF13432">
    <property type="entry name" value="TPR_16"/>
    <property type="match status" value="2"/>
</dbReference>
<keyword evidence="2" id="KW-0802">TPR repeat</keyword>
<dbReference type="InterPro" id="IPR011990">
    <property type="entry name" value="TPR-like_helical_dom_sf"/>
</dbReference>
<feature type="domain" description="Peptidase MA-like" evidence="4">
    <location>
        <begin position="561"/>
        <end position="678"/>
    </location>
</feature>
<dbReference type="KEGG" id="snep:Enr13x_45970"/>
<reference evidence="5 6" key="1">
    <citation type="submission" date="2019-03" db="EMBL/GenBank/DDBJ databases">
        <title>Deep-cultivation of Planctomycetes and their phenomic and genomic characterization uncovers novel biology.</title>
        <authorList>
            <person name="Wiegand S."/>
            <person name="Jogler M."/>
            <person name="Boedeker C."/>
            <person name="Pinto D."/>
            <person name="Vollmers J."/>
            <person name="Rivas-Marin E."/>
            <person name="Kohn T."/>
            <person name="Peeters S.H."/>
            <person name="Heuer A."/>
            <person name="Rast P."/>
            <person name="Oberbeckmann S."/>
            <person name="Bunk B."/>
            <person name="Jeske O."/>
            <person name="Meyerdierks A."/>
            <person name="Storesund J.E."/>
            <person name="Kallscheuer N."/>
            <person name="Luecker S."/>
            <person name="Lage O.M."/>
            <person name="Pohl T."/>
            <person name="Merkel B.J."/>
            <person name="Hornburger P."/>
            <person name="Mueller R.-W."/>
            <person name="Bruemmer F."/>
            <person name="Labrenz M."/>
            <person name="Spormann A.M."/>
            <person name="Op den Camp H."/>
            <person name="Overmann J."/>
            <person name="Amann R."/>
            <person name="Jetten M.S.M."/>
            <person name="Mascher T."/>
            <person name="Medema M.H."/>
            <person name="Devos D.P."/>
            <person name="Kaster A.-K."/>
            <person name="Ovreas L."/>
            <person name="Rohde M."/>
            <person name="Galperin M.Y."/>
            <person name="Jogler C."/>
        </authorList>
    </citation>
    <scope>NUCLEOTIDE SEQUENCE [LARGE SCALE GENOMIC DNA]</scope>
    <source>
        <strain evidence="5 6">Enr13</strain>
    </source>
</reference>
<accession>A0A518HV40</accession>
<feature type="region of interest" description="Disordered" evidence="3">
    <location>
        <begin position="924"/>
        <end position="990"/>
    </location>
</feature>
<feature type="region of interest" description="Disordered" evidence="3">
    <location>
        <begin position="20"/>
        <end position="48"/>
    </location>
</feature>
<dbReference type="SUPFAM" id="SSF48452">
    <property type="entry name" value="TPR-like"/>
    <property type="match status" value="3"/>
</dbReference>
<dbReference type="Proteomes" id="UP000319004">
    <property type="component" value="Chromosome"/>
</dbReference>
<keyword evidence="6" id="KW-1185">Reference proteome</keyword>
<evidence type="ECO:0000256" key="2">
    <source>
        <dbReference type="ARBA" id="ARBA00022803"/>
    </source>
</evidence>
<dbReference type="OrthoDB" id="9787613at2"/>
<dbReference type="Pfam" id="PF13485">
    <property type="entry name" value="Peptidase_MA_2"/>
    <property type="match status" value="1"/>
</dbReference>
<dbReference type="InterPro" id="IPR039568">
    <property type="entry name" value="Peptidase_MA-like_dom"/>
</dbReference>
<dbReference type="InterPro" id="IPR051685">
    <property type="entry name" value="Ycf3/AcsC/BcsC/TPR_MFPF"/>
</dbReference>
<evidence type="ECO:0000256" key="1">
    <source>
        <dbReference type="ARBA" id="ARBA00022737"/>
    </source>
</evidence>
<dbReference type="PANTHER" id="PTHR44943">
    <property type="entry name" value="CELLULOSE SYNTHASE OPERON PROTEIN C"/>
    <property type="match status" value="1"/>
</dbReference>
<evidence type="ECO:0000256" key="3">
    <source>
        <dbReference type="SAM" id="MobiDB-lite"/>
    </source>
</evidence>
<protein>
    <submittedName>
        <fullName evidence="5">Tetratricopeptide repeat protein</fullName>
    </submittedName>
</protein>
<dbReference type="PANTHER" id="PTHR44943:SF8">
    <property type="entry name" value="TPR REPEAT-CONTAINING PROTEIN MJ0263"/>
    <property type="match status" value="1"/>
</dbReference>
<dbReference type="EMBL" id="CP037423">
    <property type="protein sequence ID" value="QDV44728.1"/>
    <property type="molecule type" value="Genomic_DNA"/>
</dbReference>
<dbReference type="Gene3D" id="1.25.40.10">
    <property type="entry name" value="Tetratricopeptide repeat domain"/>
    <property type="match status" value="2"/>
</dbReference>
<evidence type="ECO:0000259" key="4">
    <source>
        <dbReference type="Pfam" id="PF13485"/>
    </source>
</evidence>
<evidence type="ECO:0000313" key="5">
    <source>
        <dbReference type="EMBL" id="QDV44728.1"/>
    </source>
</evidence>
<dbReference type="AlphaFoldDB" id="A0A518HV40"/>
<feature type="compositionally biased region" description="Acidic residues" evidence="3">
    <location>
        <begin position="937"/>
        <end position="948"/>
    </location>
</feature>
<feature type="compositionally biased region" description="Basic and acidic residues" evidence="3">
    <location>
        <begin position="949"/>
        <end position="958"/>
    </location>
</feature>
<name>A0A518HV40_9BACT</name>